<dbReference type="InterPro" id="IPR007627">
    <property type="entry name" value="RNA_pol_sigma70_r2"/>
</dbReference>
<feature type="domain" description="RNA polymerase sigma factor 70 region 4 type 2" evidence="6">
    <location>
        <begin position="119"/>
        <end position="171"/>
    </location>
</feature>
<dbReference type="RefSeq" id="WP_212191854.1">
    <property type="nucleotide sequence ID" value="NZ_JAGTAR010000023.1"/>
</dbReference>
<name>A0A941F4V4_9BACT</name>
<comment type="caution">
    <text evidence="7">The sequence shown here is derived from an EMBL/GenBank/DDBJ whole genome shotgun (WGS) entry which is preliminary data.</text>
</comment>
<dbReference type="InterPro" id="IPR013249">
    <property type="entry name" value="RNA_pol_sigma70_r4_t2"/>
</dbReference>
<feature type="domain" description="RNA polymerase sigma-70 region 2" evidence="5">
    <location>
        <begin position="26"/>
        <end position="92"/>
    </location>
</feature>
<evidence type="ECO:0000256" key="2">
    <source>
        <dbReference type="ARBA" id="ARBA00023015"/>
    </source>
</evidence>
<accession>A0A941F4V4</accession>
<protein>
    <submittedName>
        <fullName evidence="7">RNA polymerase sigma factor</fullName>
    </submittedName>
</protein>
<proteinExistence type="inferred from homology"/>
<evidence type="ECO:0000256" key="3">
    <source>
        <dbReference type="ARBA" id="ARBA00023082"/>
    </source>
</evidence>
<dbReference type="GO" id="GO:0006352">
    <property type="term" value="P:DNA-templated transcription initiation"/>
    <property type="evidence" value="ECO:0007669"/>
    <property type="project" value="InterPro"/>
</dbReference>
<dbReference type="InterPro" id="IPR036388">
    <property type="entry name" value="WH-like_DNA-bd_sf"/>
</dbReference>
<reference evidence="7" key="1">
    <citation type="journal article" date="2018" name="Int. J. Syst. Evol. Microbiol.">
        <title>Carboxylicivirga sediminis sp. nov., isolated from coastal sediment.</title>
        <authorList>
            <person name="Wang F.Q."/>
            <person name="Ren L.H."/>
            <person name="Zou R.J."/>
            <person name="Sun Y.Z."/>
            <person name="Liu X.J."/>
            <person name="Jiang F."/>
            <person name="Liu L.J."/>
        </authorList>
    </citation>
    <scope>NUCLEOTIDE SEQUENCE</scope>
    <source>
        <strain evidence="7">JR1</strain>
    </source>
</reference>
<sequence length="182" mass="20870">MSKAINLTEQLVARCVRGDERASLALYKQYVKAMYNVAYRIVGNQFDAEDLIQDAFVKAFDKIGTLKEPKAFGSWLKQMVINQSISLIRKQKLLKIKLHLNDELPEPELDEVPPDLPIEQVMKAVMELPEGARVVFTLRVIEGFKFSEIAQMTGLTENNCKVQFHRSRKLLNNQLKSKIYAE</sequence>
<dbReference type="NCBIfam" id="TIGR02937">
    <property type="entry name" value="sigma70-ECF"/>
    <property type="match status" value="1"/>
</dbReference>
<evidence type="ECO:0000256" key="4">
    <source>
        <dbReference type="ARBA" id="ARBA00023163"/>
    </source>
</evidence>
<dbReference type="AlphaFoldDB" id="A0A941F4V4"/>
<dbReference type="EMBL" id="JAGTAR010000023">
    <property type="protein sequence ID" value="MBR8536826.1"/>
    <property type="molecule type" value="Genomic_DNA"/>
</dbReference>
<dbReference type="Pfam" id="PF04542">
    <property type="entry name" value="Sigma70_r2"/>
    <property type="match status" value="1"/>
</dbReference>
<evidence type="ECO:0000259" key="6">
    <source>
        <dbReference type="Pfam" id="PF08281"/>
    </source>
</evidence>
<keyword evidence="2" id="KW-0805">Transcription regulation</keyword>
<dbReference type="InterPro" id="IPR013325">
    <property type="entry name" value="RNA_pol_sigma_r2"/>
</dbReference>
<evidence type="ECO:0000259" key="5">
    <source>
        <dbReference type="Pfam" id="PF04542"/>
    </source>
</evidence>
<dbReference type="GO" id="GO:0003677">
    <property type="term" value="F:DNA binding"/>
    <property type="evidence" value="ECO:0007669"/>
    <property type="project" value="InterPro"/>
</dbReference>
<dbReference type="InterPro" id="IPR014284">
    <property type="entry name" value="RNA_pol_sigma-70_dom"/>
</dbReference>
<gene>
    <name evidence="7" type="ORF">KDU71_14725</name>
</gene>
<evidence type="ECO:0000313" key="8">
    <source>
        <dbReference type="Proteomes" id="UP000679220"/>
    </source>
</evidence>
<dbReference type="SUPFAM" id="SSF88946">
    <property type="entry name" value="Sigma2 domain of RNA polymerase sigma factors"/>
    <property type="match status" value="1"/>
</dbReference>
<dbReference type="GO" id="GO:0016987">
    <property type="term" value="F:sigma factor activity"/>
    <property type="evidence" value="ECO:0007669"/>
    <property type="project" value="UniProtKB-KW"/>
</dbReference>
<comment type="similarity">
    <text evidence="1">Belongs to the sigma-70 factor family. ECF subfamily.</text>
</comment>
<keyword evidence="8" id="KW-1185">Reference proteome</keyword>
<dbReference type="Gene3D" id="1.10.10.10">
    <property type="entry name" value="Winged helix-like DNA-binding domain superfamily/Winged helix DNA-binding domain"/>
    <property type="match status" value="1"/>
</dbReference>
<keyword evidence="4" id="KW-0804">Transcription</keyword>
<keyword evidence="3" id="KW-0731">Sigma factor</keyword>
<dbReference type="PANTHER" id="PTHR43133">
    <property type="entry name" value="RNA POLYMERASE ECF-TYPE SIGMA FACTO"/>
    <property type="match status" value="1"/>
</dbReference>
<evidence type="ECO:0000256" key="1">
    <source>
        <dbReference type="ARBA" id="ARBA00010641"/>
    </source>
</evidence>
<dbReference type="InterPro" id="IPR039425">
    <property type="entry name" value="RNA_pol_sigma-70-like"/>
</dbReference>
<dbReference type="Gene3D" id="1.10.1740.10">
    <property type="match status" value="1"/>
</dbReference>
<dbReference type="Pfam" id="PF08281">
    <property type="entry name" value="Sigma70_r4_2"/>
    <property type="match status" value="1"/>
</dbReference>
<dbReference type="SUPFAM" id="SSF88659">
    <property type="entry name" value="Sigma3 and sigma4 domains of RNA polymerase sigma factors"/>
    <property type="match status" value="1"/>
</dbReference>
<evidence type="ECO:0000313" key="7">
    <source>
        <dbReference type="EMBL" id="MBR8536826.1"/>
    </source>
</evidence>
<organism evidence="7 8">
    <name type="scientific">Carboxylicivirga sediminis</name>
    <dbReference type="NCBI Taxonomy" id="2006564"/>
    <lineage>
        <taxon>Bacteria</taxon>
        <taxon>Pseudomonadati</taxon>
        <taxon>Bacteroidota</taxon>
        <taxon>Bacteroidia</taxon>
        <taxon>Marinilabiliales</taxon>
        <taxon>Marinilabiliaceae</taxon>
        <taxon>Carboxylicivirga</taxon>
    </lineage>
</organism>
<dbReference type="InterPro" id="IPR013324">
    <property type="entry name" value="RNA_pol_sigma_r3/r4-like"/>
</dbReference>
<dbReference type="Proteomes" id="UP000679220">
    <property type="component" value="Unassembled WGS sequence"/>
</dbReference>
<reference evidence="7" key="2">
    <citation type="submission" date="2021-04" db="EMBL/GenBank/DDBJ databases">
        <authorList>
            <person name="Zhang T."/>
            <person name="Zhang Y."/>
            <person name="Lu D."/>
            <person name="Zuo D."/>
            <person name="Du Z."/>
        </authorList>
    </citation>
    <scope>NUCLEOTIDE SEQUENCE</scope>
    <source>
        <strain evidence="7">JR1</strain>
    </source>
</reference>
<dbReference type="PANTHER" id="PTHR43133:SF46">
    <property type="entry name" value="RNA POLYMERASE SIGMA-70 FACTOR ECF SUBFAMILY"/>
    <property type="match status" value="1"/>
</dbReference>